<name>A0ABU8VED6_9BURK</name>
<evidence type="ECO:0000256" key="1">
    <source>
        <dbReference type="SAM" id="Phobius"/>
    </source>
</evidence>
<dbReference type="RefSeq" id="WP_340357287.1">
    <property type="nucleotide sequence ID" value="NZ_JBBKZU010000005.1"/>
</dbReference>
<keyword evidence="1" id="KW-0472">Membrane</keyword>
<dbReference type="NCBIfam" id="TIGR02523">
    <property type="entry name" value="type_IV_pilV"/>
    <property type="match status" value="1"/>
</dbReference>
<comment type="caution">
    <text evidence="2">The sequence shown here is derived from an EMBL/GenBank/DDBJ whole genome shotgun (WGS) entry which is preliminary data.</text>
</comment>
<accession>A0ABU8VED6</accession>
<reference evidence="2 3" key="1">
    <citation type="submission" date="2024-03" db="EMBL/GenBank/DDBJ databases">
        <title>Novel species of the genus Variovorax.</title>
        <authorList>
            <person name="Liu Q."/>
            <person name="Xin Y.-H."/>
        </authorList>
    </citation>
    <scope>NUCLEOTIDE SEQUENCE [LARGE SCALE GENOMIC DNA]</scope>
    <source>
        <strain evidence="2 3">KACC 18899</strain>
    </source>
</reference>
<keyword evidence="1" id="KW-1133">Transmembrane helix</keyword>
<dbReference type="EMBL" id="JBBKZU010000005">
    <property type="protein sequence ID" value="MEJ8812017.1"/>
    <property type="molecule type" value="Genomic_DNA"/>
</dbReference>
<evidence type="ECO:0000313" key="2">
    <source>
        <dbReference type="EMBL" id="MEJ8812017.1"/>
    </source>
</evidence>
<protein>
    <submittedName>
        <fullName evidence="2">Type IV pilus modification protein PilV</fullName>
    </submittedName>
</protein>
<sequence length="149" mass="15775">MKMHTRNLNRRRQRASSGGRVRGVAMIEVLVAMLIFMLGVIGLVGLQTAMTHAQTNAKFRADASLLANDIVGRMWADLTNMASYNGSGCASKPMCKEWQTKVSNSLPAGTGAVTVDATTGDVAVTITWAVPGGESHQYVTHTTVAQPGG</sequence>
<feature type="transmembrane region" description="Helical" evidence="1">
    <location>
        <begin position="21"/>
        <end position="46"/>
    </location>
</feature>
<dbReference type="Proteomes" id="UP001365846">
    <property type="component" value="Unassembled WGS sequence"/>
</dbReference>
<organism evidence="2 3">
    <name type="scientific">Variovorax ureilyticus</name>
    <dbReference type="NCBI Taxonomy" id="1836198"/>
    <lineage>
        <taxon>Bacteria</taxon>
        <taxon>Pseudomonadati</taxon>
        <taxon>Pseudomonadota</taxon>
        <taxon>Betaproteobacteria</taxon>
        <taxon>Burkholderiales</taxon>
        <taxon>Comamonadaceae</taxon>
        <taxon>Variovorax</taxon>
    </lineage>
</organism>
<proteinExistence type="predicted"/>
<keyword evidence="1" id="KW-0812">Transmembrane</keyword>
<evidence type="ECO:0000313" key="3">
    <source>
        <dbReference type="Proteomes" id="UP001365846"/>
    </source>
</evidence>
<dbReference type="InterPro" id="IPR013362">
    <property type="entry name" value="Pilus_4_PilV"/>
</dbReference>
<gene>
    <name evidence="2" type="primary">pilV</name>
    <name evidence="2" type="ORF">WKW77_13130</name>
</gene>
<keyword evidence="3" id="KW-1185">Reference proteome</keyword>